<proteinExistence type="predicted"/>
<reference evidence="1" key="1">
    <citation type="submission" date="2021-06" db="EMBL/GenBank/DDBJ databases">
        <authorList>
            <person name="Kallberg Y."/>
            <person name="Tangrot J."/>
            <person name="Rosling A."/>
        </authorList>
    </citation>
    <scope>NUCLEOTIDE SEQUENCE</scope>
    <source>
        <strain evidence="1">FL966</strain>
    </source>
</reference>
<keyword evidence="2" id="KW-1185">Reference proteome</keyword>
<dbReference type="Proteomes" id="UP000789759">
    <property type="component" value="Unassembled WGS sequence"/>
</dbReference>
<accession>A0A9N8W775</accession>
<dbReference type="AlphaFoldDB" id="A0A9N8W775"/>
<dbReference type="OrthoDB" id="2374784at2759"/>
<evidence type="ECO:0000313" key="2">
    <source>
        <dbReference type="Proteomes" id="UP000789759"/>
    </source>
</evidence>
<sequence>MKDITGKQIYYWWSFFTQLLYQQHEDPVKSAIILIENKFQSKNCKLLFAKISDTLVAIAFSTPLFDELKNTKEVHLDATYKTAKGYFEFYGLIAEKNRTGFTLGYLVLDIKQDEIELTRISILVEFLF</sequence>
<dbReference type="EMBL" id="CAJVQA010000463">
    <property type="protein sequence ID" value="CAG8476132.1"/>
    <property type="molecule type" value="Genomic_DNA"/>
</dbReference>
<evidence type="ECO:0000313" key="1">
    <source>
        <dbReference type="EMBL" id="CAG8476132.1"/>
    </source>
</evidence>
<gene>
    <name evidence="1" type="ORF">CPELLU_LOCUS1305</name>
</gene>
<comment type="caution">
    <text evidence="1">The sequence shown here is derived from an EMBL/GenBank/DDBJ whole genome shotgun (WGS) entry which is preliminary data.</text>
</comment>
<name>A0A9N8W775_9GLOM</name>
<protein>
    <submittedName>
        <fullName evidence="1">24346_t:CDS:1</fullName>
    </submittedName>
</protein>
<organism evidence="1 2">
    <name type="scientific">Cetraspora pellucida</name>
    <dbReference type="NCBI Taxonomy" id="1433469"/>
    <lineage>
        <taxon>Eukaryota</taxon>
        <taxon>Fungi</taxon>
        <taxon>Fungi incertae sedis</taxon>
        <taxon>Mucoromycota</taxon>
        <taxon>Glomeromycotina</taxon>
        <taxon>Glomeromycetes</taxon>
        <taxon>Diversisporales</taxon>
        <taxon>Gigasporaceae</taxon>
        <taxon>Cetraspora</taxon>
    </lineage>
</organism>